<protein>
    <submittedName>
        <fullName evidence="2">Protein containing Phenylalanyl-tRNA synthetase, beta subunit, ferrodoxin-fold anticodon-binding domain</fullName>
        <ecNumber evidence="2">6.1.1.20</ecNumber>
    </submittedName>
</protein>
<gene>
    <name evidence="2" type="ORF">LDC_2448</name>
</gene>
<dbReference type="EMBL" id="ADZX01000742">
    <property type="protein sequence ID" value="EFK95544.1"/>
    <property type="molecule type" value="Genomic_DNA"/>
</dbReference>
<keyword evidence="2" id="KW-0436">Ligase</keyword>
<keyword evidence="2" id="KW-0030">Aminoacyl-tRNA synthetase</keyword>
<feature type="non-terminal residue" evidence="2">
    <location>
        <position position="1"/>
    </location>
</feature>
<accession>D9PLM5</accession>
<dbReference type="SMART" id="SM00896">
    <property type="entry name" value="FDX-ACB"/>
    <property type="match status" value="1"/>
</dbReference>
<evidence type="ECO:0000259" key="1">
    <source>
        <dbReference type="PROSITE" id="PS51447"/>
    </source>
</evidence>
<dbReference type="InterPro" id="IPR036690">
    <property type="entry name" value="Fdx_antiC-bd_sf"/>
</dbReference>
<name>D9PLM5_9ZZZZ</name>
<reference evidence="2" key="1">
    <citation type="submission" date="2010-07" db="EMBL/GenBank/DDBJ databases">
        <authorList>
            <consortium name="CONSOLIDER consortium CSD2007-00005"/>
            <person name="Guazzaroni M.-E."/>
            <person name="Richter M."/>
            <person name="Garcia-Salamanca A."/>
            <person name="Yarza P."/>
            <person name="Ferrer M."/>
        </authorList>
    </citation>
    <scope>NUCLEOTIDE SEQUENCE</scope>
</reference>
<evidence type="ECO:0000313" key="2">
    <source>
        <dbReference type="EMBL" id="EFK95544.1"/>
    </source>
</evidence>
<dbReference type="Pfam" id="PF03147">
    <property type="entry name" value="FDX-ACB"/>
    <property type="match status" value="1"/>
</dbReference>
<dbReference type="InterPro" id="IPR005121">
    <property type="entry name" value="Fdx_antiC-bd"/>
</dbReference>
<organism evidence="2">
    <name type="scientific">sediment metagenome</name>
    <dbReference type="NCBI Taxonomy" id="749907"/>
    <lineage>
        <taxon>unclassified sequences</taxon>
        <taxon>metagenomes</taxon>
        <taxon>ecological metagenomes</taxon>
    </lineage>
</organism>
<reference evidence="2" key="2">
    <citation type="journal article" date="2011" name="Microb. Ecol.">
        <title>Taxonomic and Functional Metagenomic Profiling of the Microbial Community in the Anoxic Sediment of a Sub-saline Shallow Lake (Laguna de Carrizo, Central Spain).</title>
        <authorList>
            <person name="Ferrer M."/>
            <person name="Guazzaroni M.E."/>
            <person name="Richter M."/>
            <person name="Garcia-Salamanca A."/>
            <person name="Yarza P."/>
            <person name="Suarez-Suarez A."/>
            <person name="Solano J."/>
            <person name="Alcaide M."/>
            <person name="van Dillewijn P."/>
            <person name="Molina-Henares M.A."/>
            <person name="Lopez-Cortes N."/>
            <person name="Al-Ramahi Y."/>
            <person name="Guerrero C."/>
            <person name="Acosta A."/>
            <person name="de Eugenio L.I."/>
            <person name="Martinez V."/>
            <person name="Marques S."/>
            <person name="Rojo F."/>
            <person name="Santero E."/>
            <person name="Genilloud O."/>
            <person name="Perez-Perez J."/>
            <person name="Rossello-Mora R."/>
            <person name="Ramos J.L."/>
        </authorList>
    </citation>
    <scope>NUCLEOTIDE SEQUENCE</scope>
</reference>
<feature type="domain" description="FDX-ACB" evidence="1">
    <location>
        <begin position="1"/>
        <end position="70"/>
    </location>
</feature>
<dbReference type="EC" id="6.1.1.20" evidence="2"/>
<dbReference type="AlphaFoldDB" id="D9PLM5"/>
<proteinExistence type="predicted"/>
<sequence>NAVRAAMSALVSEFALFDVYQGQGVEQGKKSLAFKMLLQHTEKTLTESEIESAVQEVVGILSDQFHATLRR</sequence>
<dbReference type="SUPFAM" id="SSF54991">
    <property type="entry name" value="Anticodon-binding domain of PheRS"/>
    <property type="match status" value="1"/>
</dbReference>
<dbReference type="Gene3D" id="3.30.70.380">
    <property type="entry name" value="Ferrodoxin-fold anticodon-binding domain"/>
    <property type="match status" value="1"/>
</dbReference>
<dbReference type="GO" id="GO:0004826">
    <property type="term" value="F:phenylalanine-tRNA ligase activity"/>
    <property type="evidence" value="ECO:0007669"/>
    <property type="project" value="UniProtKB-EC"/>
</dbReference>
<comment type="caution">
    <text evidence="2">The sequence shown here is derived from an EMBL/GenBank/DDBJ whole genome shotgun (WGS) entry which is preliminary data.</text>
</comment>
<dbReference type="PROSITE" id="PS51447">
    <property type="entry name" value="FDX_ACB"/>
    <property type="match status" value="1"/>
</dbReference>